<protein>
    <recommendedName>
        <fullName evidence="5">Translocation and assembly module TamB C-terminal domain-containing protein</fullName>
    </recommendedName>
</protein>
<dbReference type="EMBL" id="CP001685">
    <property type="protein sequence ID" value="ACV39645.1"/>
    <property type="molecule type" value="Genomic_DNA"/>
</dbReference>
<feature type="domain" description="Translocation and assembly module TamB C-terminal" evidence="5">
    <location>
        <begin position="1104"/>
        <end position="1479"/>
    </location>
</feature>
<dbReference type="RefSeq" id="WP_015769984.1">
    <property type="nucleotide sequence ID" value="NC_013192.1"/>
</dbReference>
<dbReference type="KEGG" id="lba:Lebu_1778"/>
<evidence type="ECO:0000256" key="3">
    <source>
        <dbReference type="ARBA" id="ARBA00022989"/>
    </source>
</evidence>
<organism evidence="6 7">
    <name type="scientific">Leptotrichia buccalis (strain ATCC 14201 / DSM 1135 / JCM 12969 / NCTC 10249 / C-1013-b)</name>
    <dbReference type="NCBI Taxonomy" id="523794"/>
    <lineage>
        <taxon>Bacteria</taxon>
        <taxon>Fusobacteriati</taxon>
        <taxon>Fusobacteriota</taxon>
        <taxon>Fusobacteriia</taxon>
        <taxon>Fusobacteriales</taxon>
        <taxon>Leptotrichiaceae</taxon>
        <taxon>Leptotrichia</taxon>
    </lineage>
</organism>
<comment type="subcellular location">
    <subcellularLocation>
        <location evidence="1">Membrane</location>
        <topology evidence="1">Single-pass membrane protein</topology>
    </subcellularLocation>
</comment>
<evidence type="ECO:0000256" key="4">
    <source>
        <dbReference type="ARBA" id="ARBA00023136"/>
    </source>
</evidence>
<name>C7NBW4_LEPBD</name>
<evidence type="ECO:0000313" key="7">
    <source>
        <dbReference type="Proteomes" id="UP000001910"/>
    </source>
</evidence>
<dbReference type="OrthoDB" id="82068at2"/>
<keyword evidence="3" id="KW-1133">Transmembrane helix</keyword>
<dbReference type="Proteomes" id="UP000001910">
    <property type="component" value="Chromosome"/>
</dbReference>
<dbReference type="STRING" id="523794.Lebu_1778"/>
<accession>C7NBW4</accession>
<sequence length="1526" mass="169739">MKYIKKSLIVFVFLLMSLFALKFYISTKNFKSVLTSILKSSGLNVEFNGVWLIGFSKLQVNNLKVKDMKGKVVIYGKKTTAGISLLMPTRLNRIDVYNGVVNLERRKNNDFNIFHVIKKDPKKRETFDPTSRIGKLHIHNTVLNYTDISFPKKIQKKLVKVSGNLETAKSRGFSLVAKGSGNKNQDGTTEQIKIELKQLVKSKQSIYSMFDTMKNSDKRRKEFRLNFSFGNIGIREELGQYVPLDMIKVKGGILNGVLKLSENKVKKKMNVLGNLKIKNGKLSYVDFDGDIENVNAVIDLKKEKITVKADTKLSEQPVSLALDYLPEKNKLNLKLNANNVPFEEIARYKVIKDTKFTATGGITGNLDVNVDIKGKKATLDGKFSSDNITISNYNFQNVKTAMKIADNKVTLNNTTFVFNEEISGFRINQDVKIGKFVYDLKNKNGSGNYVLKNLGSDFDIKTFTGNAKISSKNVITGTLNSRLLNARYTVNPKKQTVVINARSKGYLKVNYGGNSYVVSPDIENLVVKFNEANVLRSGRLRLKLKDLSVPFIKTIRTNIKIHNGNYKIIGTAGTKGGTIVNIAGTTTSDMKHSYTLSIPKTVDIAQELRANGYNFKGLNKAKLPATVTARISGKGSHFSGAYELFSPYGEYIAEYEKLRVNGKINDLKNLDMTINTNMDELWFGYQRLKNVKGNLNIKDNVVNISKIQNENLTASGKFDIKTGKMDINAQLKDYMLYNTSSQKINLNVGVLTANLSGTVDKLSGTISLPAAPTTINSNYVGDTNAFLNIKNGVIDFQNVTLRENKLSGTYDLKTGISDIKLTLKEPDIPKLLNMPDLTFGTKSDLSLKGDLNNFNLSGELTLNNTSLKTYRIPQIVANLEYSNGNIDKLFKYGTFDIKKLKFFGDNNEILFETQTKFDLANVNIDYKLANQKFSLDSVQDLKDKGYSGDIDLSFMYRGSFEKFITGLQIKSDAVKLSGFPVKNVDIDLQANEKTLNIGQFYLEYEDNPLLVNGYFQFAPIKYDVSMLAKNFNLNFLGVNKDIEQASGIANIDAIFSNESTTGHILLDNFNYKTKDQMTLVDNVNANIDLKNNKLIVNRLDGGYNGGTFKVTGNLDVPTIPADFMKTKRLELGKIELNAALNKVGIRYGKGIDLALSGDAIFTENRLFGDLTIDSAEIRELPNFNSQTETTTTLSDEEQAKKSKDKTIVEGVVEEVIDKILKQYSVKLNVRTGNNVKLNIPNISVVKNIKGKIKGDSEITYDNGQVGIDGQYMITRGSFSVNGNDFKIDGAEIRFVPVMNGTTTSITNPFVIFDASTIVNGDRIEINVSGNVNDPKISFSSSSGKTREEIISMLAFNTIVGDGARRDDNSADGLVIAGSLVNSALNELIFSSVTGKIRDTLGLSKVSVSTNVNSAREGGYNASTTLTLQDNLYKDKLFWNAAVKFPYQTSKSEGKEPIGYNAWLSYNVTNGLDLRLGGENINKSKVYMTNGSRINYYFGIDFSTRADTFGDILRKIFKKRKLDTLKK</sequence>
<dbReference type="Pfam" id="PF04357">
    <property type="entry name" value="TamB"/>
    <property type="match status" value="1"/>
</dbReference>
<gene>
    <name evidence="6" type="ordered locus">Lebu_1778</name>
</gene>
<keyword evidence="4" id="KW-0472">Membrane</keyword>
<dbReference type="GO" id="GO:0009306">
    <property type="term" value="P:protein secretion"/>
    <property type="evidence" value="ECO:0007669"/>
    <property type="project" value="InterPro"/>
</dbReference>
<reference evidence="6 7" key="1">
    <citation type="journal article" date="2009" name="Stand. Genomic Sci.">
        <title>Complete genome sequence of Leptotrichia buccalis type strain (C-1013-b).</title>
        <authorList>
            <person name="Ivanova N."/>
            <person name="Gronow S."/>
            <person name="Lapidus A."/>
            <person name="Copeland A."/>
            <person name="Glavina Del Rio T."/>
            <person name="Nolan M."/>
            <person name="Lucas S."/>
            <person name="Chen F."/>
            <person name="Tice H."/>
            <person name="Cheng J.F."/>
            <person name="Saunders E."/>
            <person name="Bruce D."/>
            <person name="Goodwin L."/>
            <person name="Brettin T."/>
            <person name="Detter J.C."/>
            <person name="Han C."/>
            <person name="Pitluck S."/>
            <person name="Mikhailova N."/>
            <person name="Pati A."/>
            <person name="Mavrommatis K."/>
            <person name="Chen A."/>
            <person name="Palaniappan K."/>
            <person name="Land M."/>
            <person name="Hauser L."/>
            <person name="Chang Y.J."/>
            <person name="Jeffries C.D."/>
            <person name="Chain P."/>
            <person name="Rohde C."/>
            <person name="Goker M."/>
            <person name="Bristow J."/>
            <person name="Eisen J.A."/>
            <person name="Markowitz V."/>
            <person name="Hugenholtz P."/>
            <person name="Kyrpides N.C."/>
            <person name="Klenk H.P."/>
        </authorList>
    </citation>
    <scope>NUCLEOTIDE SEQUENCE [LARGE SCALE GENOMIC DNA]</scope>
    <source>
        <strain evidence="7">ATCC 14201 / DSM 1135 / JCM 12969 / NCTC 10249 / C-1013-b</strain>
    </source>
</reference>
<proteinExistence type="predicted"/>
<dbReference type="InterPro" id="IPR007452">
    <property type="entry name" value="TamB_C"/>
</dbReference>
<dbReference type="eggNOG" id="COG2911">
    <property type="taxonomic scope" value="Bacteria"/>
</dbReference>
<evidence type="ECO:0000256" key="1">
    <source>
        <dbReference type="ARBA" id="ARBA00004167"/>
    </source>
</evidence>
<evidence type="ECO:0000259" key="5">
    <source>
        <dbReference type="Pfam" id="PF04357"/>
    </source>
</evidence>
<evidence type="ECO:0000313" key="6">
    <source>
        <dbReference type="EMBL" id="ACV39645.1"/>
    </source>
</evidence>
<dbReference type="GO" id="GO:0005886">
    <property type="term" value="C:plasma membrane"/>
    <property type="evidence" value="ECO:0007669"/>
    <property type="project" value="InterPro"/>
</dbReference>
<keyword evidence="7" id="KW-1185">Reference proteome</keyword>
<evidence type="ECO:0000256" key="2">
    <source>
        <dbReference type="ARBA" id="ARBA00022692"/>
    </source>
</evidence>
<dbReference type="HOGENOM" id="CLU_004307_0_0_0"/>
<keyword evidence="2" id="KW-0812">Transmembrane</keyword>